<dbReference type="PROSITE" id="PS51007">
    <property type="entry name" value="CYTC"/>
    <property type="match status" value="1"/>
</dbReference>
<sequence length="97" mass="10734">MKLAIFFAAIFFAGPACAQPFDPELISGCLPCHGGDGISRFGGVPNLAGQNEPYLLNQLRAFHTGKRVHKEMRYMSRHMTEEEMEAIAAYFSSLPAR</sequence>
<keyword evidence="3 6" id="KW-0479">Metal-binding</keyword>
<dbReference type="RefSeq" id="WP_407337984.1">
    <property type="nucleotide sequence ID" value="NZ_CP136862.1"/>
</dbReference>
<dbReference type="InterPro" id="IPR036909">
    <property type="entry name" value="Cyt_c-like_dom_sf"/>
</dbReference>
<keyword evidence="4" id="KW-0249">Electron transport</keyword>
<dbReference type="EMBL" id="CP136862">
    <property type="protein sequence ID" value="WOJ88547.1"/>
    <property type="molecule type" value="Genomic_DNA"/>
</dbReference>
<dbReference type="PANTHER" id="PTHR33751">
    <property type="entry name" value="CBB3-TYPE CYTOCHROME C OXIDASE SUBUNIT FIXP"/>
    <property type="match status" value="1"/>
</dbReference>
<evidence type="ECO:0000256" key="1">
    <source>
        <dbReference type="ARBA" id="ARBA00022448"/>
    </source>
</evidence>
<name>A0ABZ0HP31_9HYPH</name>
<feature type="signal peptide" evidence="7">
    <location>
        <begin position="1"/>
        <end position="18"/>
    </location>
</feature>
<organism evidence="9 10">
    <name type="scientific">Methylocapsa polymorpha</name>
    <dbReference type="NCBI Taxonomy" id="3080828"/>
    <lineage>
        <taxon>Bacteria</taxon>
        <taxon>Pseudomonadati</taxon>
        <taxon>Pseudomonadota</taxon>
        <taxon>Alphaproteobacteria</taxon>
        <taxon>Hyphomicrobiales</taxon>
        <taxon>Beijerinckiaceae</taxon>
        <taxon>Methylocapsa</taxon>
    </lineage>
</organism>
<dbReference type="InterPro" id="IPR050597">
    <property type="entry name" value="Cytochrome_c_Oxidase_Subunit"/>
</dbReference>
<keyword evidence="5 6" id="KW-0408">Iron</keyword>
<feature type="domain" description="Cytochrome c" evidence="8">
    <location>
        <begin position="1"/>
        <end position="95"/>
    </location>
</feature>
<evidence type="ECO:0000313" key="9">
    <source>
        <dbReference type="EMBL" id="WOJ88547.1"/>
    </source>
</evidence>
<dbReference type="PANTHER" id="PTHR33751:SF9">
    <property type="entry name" value="CYTOCHROME C4"/>
    <property type="match status" value="1"/>
</dbReference>
<evidence type="ECO:0000313" key="10">
    <source>
        <dbReference type="Proteomes" id="UP001626536"/>
    </source>
</evidence>
<dbReference type="Proteomes" id="UP001626536">
    <property type="component" value="Chromosome"/>
</dbReference>
<evidence type="ECO:0000256" key="2">
    <source>
        <dbReference type="ARBA" id="ARBA00022617"/>
    </source>
</evidence>
<evidence type="ECO:0000256" key="6">
    <source>
        <dbReference type="PROSITE-ProRule" id="PRU00433"/>
    </source>
</evidence>
<dbReference type="Gene3D" id="1.10.760.10">
    <property type="entry name" value="Cytochrome c-like domain"/>
    <property type="match status" value="1"/>
</dbReference>
<evidence type="ECO:0000256" key="3">
    <source>
        <dbReference type="ARBA" id="ARBA00022723"/>
    </source>
</evidence>
<gene>
    <name evidence="9" type="ORF">RZS28_12025</name>
</gene>
<proteinExistence type="predicted"/>
<dbReference type="InterPro" id="IPR009056">
    <property type="entry name" value="Cyt_c-like_dom"/>
</dbReference>
<keyword evidence="1" id="KW-0813">Transport</keyword>
<evidence type="ECO:0000256" key="4">
    <source>
        <dbReference type="ARBA" id="ARBA00022982"/>
    </source>
</evidence>
<keyword evidence="7" id="KW-0732">Signal</keyword>
<reference evidence="9 10" key="1">
    <citation type="submission" date="2023-10" db="EMBL/GenBank/DDBJ databases">
        <title>Novel methanotroph of the genus Methylocapsa from a subarctic wetland.</title>
        <authorList>
            <person name="Belova S.E."/>
            <person name="Oshkin I.Y."/>
            <person name="Miroshnikov K."/>
            <person name="Dedysh S.N."/>
        </authorList>
    </citation>
    <scope>NUCLEOTIDE SEQUENCE [LARGE SCALE GENOMIC DNA]</scope>
    <source>
        <strain evidence="9 10">RX1</strain>
    </source>
</reference>
<protein>
    <submittedName>
        <fullName evidence="9">C-type cytochrome</fullName>
    </submittedName>
</protein>
<dbReference type="SUPFAM" id="SSF46626">
    <property type="entry name" value="Cytochrome c"/>
    <property type="match status" value="1"/>
</dbReference>
<accession>A0ABZ0HP31</accession>
<evidence type="ECO:0000259" key="8">
    <source>
        <dbReference type="PROSITE" id="PS51007"/>
    </source>
</evidence>
<feature type="chain" id="PRO_5045348343" evidence="7">
    <location>
        <begin position="19"/>
        <end position="97"/>
    </location>
</feature>
<evidence type="ECO:0000256" key="5">
    <source>
        <dbReference type="ARBA" id="ARBA00023004"/>
    </source>
</evidence>
<dbReference type="Pfam" id="PF00034">
    <property type="entry name" value="Cytochrom_C"/>
    <property type="match status" value="1"/>
</dbReference>
<keyword evidence="10" id="KW-1185">Reference proteome</keyword>
<keyword evidence="2 6" id="KW-0349">Heme</keyword>
<evidence type="ECO:0000256" key="7">
    <source>
        <dbReference type="SAM" id="SignalP"/>
    </source>
</evidence>